<evidence type="ECO:0000313" key="3">
    <source>
        <dbReference type="EMBL" id="BDZ41350.1"/>
    </source>
</evidence>
<reference evidence="4" key="1">
    <citation type="journal article" date="2019" name="Int. J. Syst. Evol. Microbiol.">
        <title>The Global Catalogue of Microorganisms (GCM) 10K type strain sequencing project: providing services to taxonomists for standard genome sequencing and annotation.</title>
        <authorList>
            <consortium name="The Broad Institute Genomics Platform"/>
            <consortium name="The Broad Institute Genome Sequencing Center for Infectious Disease"/>
            <person name="Wu L."/>
            <person name="Ma J."/>
        </authorList>
    </citation>
    <scope>NUCLEOTIDE SEQUENCE [LARGE SCALE GENOMIC DNA]</scope>
    <source>
        <strain evidence="4">NBRC 108565</strain>
    </source>
</reference>
<evidence type="ECO:0000259" key="2">
    <source>
        <dbReference type="SMART" id="SM00495"/>
    </source>
</evidence>
<gene>
    <name evidence="3" type="ORF">GCM10025865_06490</name>
</gene>
<dbReference type="SMART" id="SM00495">
    <property type="entry name" value="ChtBD3"/>
    <property type="match status" value="2"/>
</dbReference>
<feature type="domain" description="Chitin-binding type-3" evidence="2">
    <location>
        <begin position="108"/>
        <end position="151"/>
    </location>
</feature>
<dbReference type="Gene3D" id="2.10.10.20">
    <property type="entry name" value="Carbohydrate-binding module superfamily 5/12"/>
    <property type="match status" value="2"/>
</dbReference>
<dbReference type="SUPFAM" id="SSF51055">
    <property type="entry name" value="Carbohydrate binding domain"/>
    <property type="match status" value="2"/>
</dbReference>
<evidence type="ECO:0000313" key="4">
    <source>
        <dbReference type="Proteomes" id="UP001321475"/>
    </source>
</evidence>
<evidence type="ECO:0000256" key="1">
    <source>
        <dbReference type="ARBA" id="ARBA00022801"/>
    </source>
</evidence>
<dbReference type="InterPro" id="IPR003610">
    <property type="entry name" value="CBM5/12"/>
</dbReference>
<dbReference type="Proteomes" id="UP001321475">
    <property type="component" value="Chromosome"/>
</dbReference>
<dbReference type="Pfam" id="PF02839">
    <property type="entry name" value="CBM_5_12"/>
    <property type="match status" value="2"/>
</dbReference>
<keyword evidence="4" id="KW-1185">Reference proteome</keyword>
<dbReference type="InterPro" id="IPR036573">
    <property type="entry name" value="CBM_sf_5/12"/>
</dbReference>
<organism evidence="3 4">
    <name type="scientific">Paraoerskovia sediminicola</name>
    <dbReference type="NCBI Taxonomy" id="1138587"/>
    <lineage>
        <taxon>Bacteria</taxon>
        <taxon>Bacillati</taxon>
        <taxon>Actinomycetota</taxon>
        <taxon>Actinomycetes</taxon>
        <taxon>Micrococcales</taxon>
        <taxon>Cellulomonadaceae</taxon>
        <taxon>Paraoerskovia</taxon>
    </lineage>
</organism>
<name>A0ABM8FZT9_9CELL</name>
<dbReference type="EMBL" id="AP027729">
    <property type="protein sequence ID" value="BDZ41350.1"/>
    <property type="molecule type" value="Genomic_DNA"/>
</dbReference>
<dbReference type="CDD" id="cd12215">
    <property type="entry name" value="ChiC_BD"/>
    <property type="match status" value="2"/>
</dbReference>
<accession>A0ABM8FZT9</accession>
<feature type="domain" description="Chitin-binding type-3" evidence="2">
    <location>
        <begin position="57"/>
        <end position="101"/>
    </location>
</feature>
<proteinExistence type="predicted"/>
<keyword evidence="1" id="KW-0378">Hydrolase</keyword>
<protein>
    <recommendedName>
        <fullName evidence="2">Chitin-binding type-3 domain-containing protein</fullName>
    </recommendedName>
</protein>
<sequence length="152" mass="16498">MPRTPGVSMHHMAVVSLGGEGIFAAVINGVGDKADGVETIPSYVEHYVTEGPTEPAHPAWDASAVYLTGDLVTVGDRVFRASWWTQNQEPGLTAYGPWEEIATTDDGTAVWTASRVFVSGDVVEHDGATYRAKWWTRNQAPGDQWGPWELLG</sequence>